<dbReference type="AlphaFoldDB" id="A0A0X8HUF2"/>
<reference evidence="2 3" key="1">
    <citation type="submission" date="2016-01" db="EMBL/GenBank/DDBJ databases">
        <title>Genome sequence of the yeast Holleya sinecauda.</title>
        <authorList>
            <person name="Dietrich F.S."/>
        </authorList>
    </citation>
    <scope>NUCLEOTIDE SEQUENCE [LARGE SCALE GENOMIC DNA]</scope>
    <source>
        <strain evidence="2 3">ATCC 58844</strain>
    </source>
</reference>
<dbReference type="GO" id="GO:0015937">
    <property type="term" value="P:coenzyme A biosynthetic process"/>
    <property type="evidence" value="ECO:0007669"/>
    <property type="project" value="TreeGrafter"/>
</dbReference>
<dbReference type="RefSeq" id="XP_017988982.1">
    <property type="nucleotide sequence ID" value="XM_018133493.1"/>
</dbReference>
<dbReference type="GeneID" id="28725310"/>
<dbReference type="Pfam" id="PF01467">
    <property type="entry name" value="CTP_transf_like"/>
    <property type="match status" value="1"/>
</dbReference>
<evidence type="ECO:0000313" key="2">
    <source>
        <dbReference type="EMBL" id="AMD21986.1"/>
    </source>
</evidence>
<evidence type="ECO:0000313" key="3">
    <source>
        <dbReference type="Proteomes" id="UP000243052"/>
    </source>
</evidence>
<name>A0A0X8HUF2_9SACH</name>
<gene>
    <name evidence="2" type="ORF">AW171_hschr63985</name>
</gene>
<keyword evidence="3" id="KW-1185">Reference proteome</keyword>
<dbReference type="Gene3D" id="3.40.50.620">
    <property type="entry name" value="HUPs"/>
    <property type="match status" value="1"/>
</dbReference>
<organism evidence="2 3">
    <name type="scientific">Eremothecium sinecaudum</name>
    <dbReference type="NCBI Taxonomy" id="45286"/>
    <lineage>
        <taxon>Eukaryota</taxon>
        <taxon>Fungi</taxon>
        <taxon>Dikarya</taxon>
        <taxon>Ascomycota</taxon>
        <taxon>Saccharomycotina</taxon>
        <taxon>Saccharomycetes</taxon>
        <taxon>Saccharomycetales</taxon>
        <taxon>Saccharomycetaceae</taxon>
        <taxon>Eremothecium</taxon>
    </lineage>
</organism>
<dbReference type="Proteomes" id="UP000243052">
    <property type="component" value="Chromosome vi"/>
</dbReference>
<dbReference type="CDD" id="cd02164">
    <property type="entry name" value="PPAT_CoAS"/>
    <property type="match status" value="1"/>
</dbReference>
<sequence>MGTVGVILNRLHGTECKDELRSVVERCLPYLGSNEGVLDIILLDPFKSSELLESTLVKLYNIIRQVLLKKDFYAAGINVIFNRPLDKLTSLKWDVIFLSDPTLMEIFQCEKKELFILPPSSSEDKDLRHDAERYSVCALGGTFDHLHDGHKILLSMSTFLTSSKLIVGVTDQPLLRNKKYPELLESYDKRCEKVIEFLNRLKDSLQIKLFPLHDTCGPTGTEPDIEALVVSRETVSGGEFINKTRNERHLPLLDLYVVNVLGGDESNGWREKLSSTEIRRRLLYN</sequence>
<dbReference type="STRING" id="45286.A0A0X8HUF2"/>
<dbReference type="PANTHER" id="PTHR10695">
    <property type="entry name" value="DEPHOSPHO-COA KINASE-RELATED"/>
    <property type="match status" value="1"/>
</dbReference>
<protein>
    <submittedName>
        <fullName evidence="2">HFR131Wp</fullName>
    </submittedName>
</protein>
<dbReference type="FunFam" id="3.40.50.620:FF:000089">
    <property type="entry name" value="Bifunctional coenzyme A synthase"/>
    <property type="match status" value="1"/>
</dbReference>
<evidence type="ECO:0000259" key="1">
    <source>
        <dbReference type="Pfam" id="PF01467"/>
    </source>
</evidence>
<accession>A0A0X8HUF2</accession>
<dbReference type="InterPro" id="IPR014729">
    <property type="entry name" value="Rossmann-like_a/b/a_fold"/>
</dbReference>
<dbReference type="SUPFAM" id="SSF52374">
    <property type="entry name" value="Nucleotidylyl transferase"/>
    <property type="match status" value="1"/>
</dbReference>
<dbReference type="PANTHER" id="PTHR10695:SF46">
    <property type="entry name" value="BIFUNCTIONAL COENZYME A SYNTHASE-RELATED"/>
    <property type="match status" value="1"/>
</dbReference>
<dbReference type="InterPro" id="IPR004821">
    <property type="entry name" value="Cyt_trans-like"/>
</dbReference>
<dbReference type="EMBL" id="CP014246">
    <property type="protein sequence ID" value="AMD21986.1"/>
    <property type="molecule type" value="Genomic_DNA"/>
</dbReference>
<dbReference type="OrthoDB" id="330671at2759"/>
<feature type="domain" description="Cytidyltransferase-like" evidence="1">
    <location>
        <begin position="139"/>
        <end position="281"/>
    </location>
</feature>
<dbReference type="GO" id="GO:0004140">
    <property type="term" value="F:dephospho-CoA kinase activity"/>
    <property type="evidence" value="ECO:0007669"/>
    <property type="project" value="TreeGrafter"/>
</dbReference>
<proteinExistence type="predicted"/>